<organism evidence="2 3">
    <name type="scientific">Bodo saltans</name>
    <name type="common">Flagellated protozoan</name>
    <dbReference type="NCBI Taxonomy" id="75058"/>
    <lineage>
        <taxon>Eukaryota</taxon>
        <taxon>Discoba</taxon>
        <taxon>Euglenozoa</taxon>
        <taxon>Kinetoplastea</taxon>
        <taxon>Metakinetoplastina</taxon>
        <taxon>Eubodonida</taxon>
        <taxon>Bodonidae</taxon>
        <taxon>Bodo</taxon>
    </lineage>
</organism>
<dbReference type="OMA" id="SYAANMW"/>
<dbReference type="VEuPathDB" id="TriTrypDB:BSAL_32365"/>
<protein>
    <recommendedName>
        <fullName evidence="4">Membrane-associated protein</fullName>
    </recommendedName>
</protein>
<gene>
    <name evidence="2" type="ORF">BSAL_32365</name>
</gene>
<feature type="chain" id="PRO_5006622590" description="Membrane-associated protein" evidence="1">
    <location>
        <begin position="21"/>
        <end position="624"/>
    </location>
</feature>
<dbReference type="OrthoDB" id="1847654at2759"/>
<proteinExistence type="predicted"/>
<evidence type="ECO:0008006" key="4">
    <source>
        <dbReference type="Google" id="ProtNLM"/>
    </source>
</evidence>
<dbReference type="PANTHER" id="PTHR31354:SF2">
    <property type="entry name" value="OS01G0793500 PROTEIN"/>
    <property type="match status" value="1"/>
</dbReference>
<reference evidence="3" key="1">
    <citation type="submission" date="2015-09" db="EMBL/GenBank/DDBJ databases">
        <authorList>
            <consortium name="Pathogen Informatics"/>
        </authorList>
    </citation>
    <scope>NUCLEOTIDE SEQUENCE [LARGE SCALE GENOMIC DNA]</scope>
    <source>
        <strain evidence="3">Lake Konstanz</strain>
    </source>
</reference>
<evidence type="ECO:0000313" key="2">
    <source>
        <dbReference type="EMBL" id="CUG91493.1"/>
    </source>
</evidence>
<dbReference type="PANTHER" id="PTHR31354">
    <property type="entry name" value="OS01G0793500 PROTEIN"/>
    <property type="match status" value="1"/>
</dbReference>
<dbReference type="Proteomes" id="UP000051952">
    <property type="component" value="Unassembled WGS sequence"/>
</dbReference>
<evidence type="ECO:0000256" key="1">
    <source>
        <dbReference type="SAM" id="SignalP"/>
    </source>
</evidence>
<sequence>MKQILLVAVVAAFLVAGTHARFSMDPVPVNRESFQDWTCAGGDQDHCVKIGQDSVKTIFAKSILRLRSMFTSVNTWVSFFSESKSFITSFSEWKNIFSNGGLPSLSQIGSAIRNARKPYPGASNTSHPYFAWIPMPMGDAIPDGDVLQYSTPCFGSVSVTASSINETYVTLSVTTSNQLAWFCSDAYLIVGGGAISVQEFDEEKTYSIGFDVTQGVSTDAGKWYLQQTGIRMLKFRDNLIDTIGELIDTVVLLLGFAVSPIPADTLAANLQFLQTYIEVSPRMQPVTELRTAGPIVAKSINQSYIQSGDALLVLRPDGLDPMIGWGEGDTIGHSTVALWINGELNVCESTTSDAYWPTNGIQCHKYDEWVNLAVTAEHNVVLVPLSPQYASAFDASKALDFFLANEGLDYGFQVFLFGWLDTANNNFPCVPSDYTVCLTAVAAEVVATLVDEFMGSTSENIFRQALQHRAGLWPSNASVVECFKTAQQQLNLNFTQLYTIVERDDWLYNTTKVGVPAVGKSMVCCVFVCNIWKAAGVFGNLTNEIQCAEQTLWDIFSMQIFDDAKMGNGRPDICKQYDPTNQLCQLTGNFTLNLKPDVNTRPLYAHMGERCSSLGPAYIREPGC</sequence>
<name>A0A0S4JQ34_BODSA</name>
<accession>A0A0S4JQ34</accession>
<feature type="signal peptide" evidence="1">
    <location>
        <begin position="1"/>
        <end position="20"/>
    </location>
</feature>
<keyword evidence="1" id="KW-0732">Signal</keyword>
<dbReference type="EMBL" id="CYKH01001931">
    <property type="protein sequence ID" value="CUG91493.1"/>
    <property type="molecule type" value="Genomic_DNA"/>
</dbReference>
<keyword evidence="3" id="KW-1185">Reference proteome</keyword>
<evidence type="ECO:0000313" key="3">
    <source>
        <dbReference type="Proteomes" id="UP000051952"/>
    </source>
</evidence>
<dbReference type="AlphaFoldDB" id="A0A0S4JQ34"/>